<dbReference type="GO" id="GO:0016020">
    <property type="term" value="C:membrane"/>
    <property type="evidence" value="ECO:0007669"/>
    <property type="project" value="UniProtKB-SubCell"/>
</dbReference>
<protein>
    <recommendedName>
        <fullName evidence="3">ABC transporter TMD0 domain-containing protein</fullName>
    </recommendedName>
</protein>
<dbReference type="HOGENOM" id="CLU_850424_0_0_1"/>
<dbReference type="Pfam" id="PF24357">
    <property type="entry name" value="TMD0_ABC"/>
    <property type="match status" value="1"/>
</dbReference>
<gene>
    <name evidence="4" type="ORF">VHEMI01551</name>
</gene>
<feature type="domain" description="ABC transporter TMD0" evidence="3">
    <location>
        <begin position="7"/>
        <end position="149"/>
    </location>
</feature>
<evidence type="ECO:0000313" key="5">
    <source>
        <dbReference type="Proteomes" id="UP000039046"/>
    </source>
</evidence>
<evidence type="ECO:0000256" key="2">
    <source>
        <dbReference type="SAM" id="Phobius"/>
    </source>
</evidence>
<dbReference type="EMBL" id="CDHN01000001">
    <property type="protein sequence ID" value="CEJ81428.1"/>
    <property type="molecule type" value="Genomic_DNA"/>
</dbReference>
<proteinExistence type="predicted"/>
<accession>A0A0A1SM78</accession>
<keyword evidence="5" id="KW-1185">Reference proteome</keyword>
<comment type="subcellular location">
    <subcellularLocation>
        <location evidence="1">Membrane</location>
        <topology evidence="1">Multi-pass membrane protein</topology>
    </subcellularLocation>
</comment>
<keyword evidence="2" id="KW-0812">Transmembrane</keyword>
<reference evidence="4 5" key="1">
    <citation type="journal article" date="2015" name="Genome Announc.">
        <title>Draft Genome Sequence and Gene Annotation of the Entomopathogenic Fungus Verticillium hemipterigenum.</title>
        <authorList>
            <person name="Horn F."/>
            <person name="Habel A."/>
            <person name="Scharf D.H."/>
            <person name="Dworschak J."/>
            <person name="Brakhage A.A."/>
            <person name="Guthke R."/>
            <person name="Hertweck C."/>
            <person name="Linde J."/>
        </authorList>
    </citation>
    <scope>NUCLEOTIDE SEQUENCE [LARGE SCALE GENOMIC DNA]</scope>
</reference>
<evidence type="ECO:0000256" key="1">
    <source>
        <dbReference type="ARBA" id="ARBA00004141"/>
    </source>
</evidence>
<keyword evidence="2" id="KW-1133">Transmembrane helix</keyword>
<feature type="transmembrane region" description="Helical" evidence="2">
    <location>
        <begin position="26"/>
        <end position="47"/>
    </location>
</feature>
<feature type="transmembrane region" description="Helical" evidence="2">
    <location>
        <begin position="303"/>
        <end position="322"/>
    </location>
</feature>
<dbReference type="Proteomes" id="UP000039046">
    <property type="component" value="Unassembled WGS sequence"/>
</dbReference>
<dbReference type="InterPro" id="IPR056227">
    <property type="entry name" value="TMD0_ABC"/>
</dbReference>
<dbReference type="OrthoDB" id="6500128at2759"/>
<evidence type="ECO:0000259" key="3">
    <source>
        <dbReference type="Pfam" id="PF24357"/>
    </source>
</evidence>
<evidence type="ECO:0000313" key="4">
    <source>
        <dbReference type="EMBL" id="CEJ81428.1"/>
    </source>
</evidence>
<feature type="transmembrane region" description="Helical" evidence="2">
    <location>
        <begin position="276"/>
        <end position="297"/>
    </location>
</feature>
<dbReference type="AlphaFoldDB" id="A0A0A1SM78"/>
<feature type="transmembrane region" description="Helical" evidence="2">
    <location>
        <begin position="118"/>
        <end position="138"/>
    </location>
</feature>
<name>A0A0A1SM78_9HYPO</name>
<dbReference type="STRING" id="1531966.A0A0A1SM78"/>
<feature type="transmembrane region" description="Helical" evidence="2">
    <location>
        <begin position="91"/>
        <end position="112"/>
    </location>
</feature>
<keyword evidence="2" id="KW-0472">Membrane</keyword>
<feature type="transmembrane region" description="Helical" evidence="2">
    <location>
        <begin position="59"/>
        <end position="79"/>
    </location>
</feature>
<organism evidence="4 5">
    <name type="scientific">[Torrubiella] hemipterigena</name>
    <dbReference type="NCBI Taxonomy" id="1531966"/>
    <lineage>
        <taxon>Eukaryota</taxon>
        <taxon>Fungi</taxon>
        <taxon>Dikarya</taxon>
        <taxon>Ascomycota</taxon>
        <taxon>Pezizomycotina</taxon>
        <taxon>Sordariomycetes</taxon>
        <taxon>Hypocreomycetidae</taxon>
        <taxon>Hypocreales</taxon>
        <taxon>Clavicipitaceae</taxon>
        <taxon>Clavicipitaceae incertae sedis</taxon>
        <taxon>'Torrubiella' clade</taxon>
    </lineage>
</organism>
<sequence length="327" mass="36325">MSAYDNAFGPGFANQFDFTIVFENSFMAIVPAVVLLVGSPVYIAHYWKKDAVADRGLLYWVKQILGLALFGIELARSAILCRLDYIQEQSLLSSTTTASSVLATLSTVAIMLTLHWEYFYAFRSASFVSLSLALSVLGESARARTFYRRPGTGLAQVGDLTIALIVAKLVLIVVEEIPKKWKEGVSQADKYTLESRSGVLDRIWMYWINSILVRGFRTTITMQDILNIGPEFRSKDLTARFDRVWAKTDKTAKRALLYACAKVVWRPFVAALVPRIMYTGSFFSYPFILQAALSYLGDPNPPGYSGGGIIGATAFGYCGFAVRRCVK</sequence>